<name>A0A0B7FYX0_THACB</name>
<gene>
    <name evidence="3" type="ORF">RSOLAG1IB_10569</name>
</gene>
<accession>A0A0B7FYX0</accession>
<feature type="transmembrane region" description="Helical" evidence="2">
    <location>
        <begin position="187"/>
        <end position="209"/>
    </location>
</feature>
<proteinExistence type="predicted"/>
<keyword evidence="2" id="KW-0472">Membrane</keyword>
<feature type="region of interest" description="Disordered" evidence="1">
    <location>
        <begin position="68"/>
        <end position="87"/>
    </location>
</feature>
<dbReference type="STRING" id="1108050.A0A0B7FYX0"/>
<feature type="transmembrane region" description="Helical" evidence="2">
    <location>
        <begin position="477"/>
        <end position="493"/>
    </location>
</feature>
<evidence type="ECO:0000313" key="3">
    <source>
        <dbReference type="EMBL" id="CEL62910.1"/>
    </source>
</evidence>
<feature type="transmembrane region" description="Helical" evidence="2">
    <location>
        <begin position="236"/>
        <end position="257"/>
    </location>
</feature>
<evidence type="ECO:0000256" key="2">
    <source>
        <dbReference type="SAM" id="Phobius"/>
    </source>
</evidence>
<evidence type="ECO:0000256" key="1">
    <source>
        <dbReference type="SAM" id="MobiDB-lite"/>
    </source>
</evidence>
<dbReference type="Proteomes" id="UP000059188">
    <property type="component" value="Unassembled WGS sequence"/>
</dbReference>
<reference evidence="3 4" key="1">
    <citation type="submission" date="2014-11" db="EMBL/GenBank/DDBJ databases">
        <authorList>
            <person name="Wibberg Daniel"/>
        </authorList>
    </citation>
    <scope>NUCLEOTIDE SEQUENCE [LARGE SCALE GENOMIC DNA]</scope>
    <source>
        <strain evidence="3">Rhizoctonia solani AG1-IB 7/3/14</strain>
    </source>
</reference>
<feature type="transmembrane region" description="Helical" evidence="2">
    <location>
        <begin position="284"/>
        <end position="307"/>
    </location>
</feature>
<dbReference type="EMBL" id="LN679173">
    <property type="protein sequence ID" value="CEL62910.1"/>
    <property type="molecule type" value="Genomic_DNA"/>
</dbReference>
<dbReference type="AlphaFoldDB" id="A0A0B7FYX0"/>
<feature type="transmembrane region" description="Helical" evidence="2">
    <location>
        <begin position="359"/>
        <end position="380"/>
    </location>
</feature>
<protein>
    <submittedName>
        <fullName evidence="3">Uncharacterized protein</fullName>
    </submittedName>
</protein>
<keyword evidence="2" id="KW-0812">Transmembrane</keyword>
<evidence type="ECO:0000313" key="4">
    <source>
        <dbReference type="Proteomes" id="UP000059188"/>
    </source>
</evidence>
<sequence length="1192" mass="136168">MSETTSGAQRLETIPPNRRARFLRHKVDGDSPTKFSTLKSMGSAQETTLLGSFSQSDDSFRSAAGKLLDPTTVDPECPPNSTEKNDLKDHETIPITDLFSREALPLYLPELDGWLGSLPPFHFTYPKVIDIGAAPKPFPPLDLLKGEKLKDLVENSPPTPLWRDWNSIGSTLVNLALSIMGSSAISIFYSLAGLYNAVQIFALILNTIVGNSDGRWRTLFLGTIPNVLALNFGGKLLQSISFLGILTIISGGLLFWFHKMTNRWSPNATPEGLLSRDPANGARAIPAVSFVLTVIYLPLSTISVHAITWSSDFWPVENPFVGYNGSETPDLQPLGPSSVFHRPLDFCWTTTMRKDEVNYAPVAVVLGVLTLIFMTFWFPIRLGKTIRRSLPVVEPYDALGQRRSEREIETEYQRLLERDKSPFNFIYNEYRRKWGSFKAFYLGGKLTALLIVAIISPDSCLALKMAQNHVSRGRLEVARQSVLLAVMVAFLLVQSTATPFIDPVSNASEWTSRMNFVLTSLLGLFIALNIPGQAFWNGWALYTVYIITYGLTIYFTIINWGWMHRMIKRLTRRIDFSVDVFSPRLDISPQSKHLQQRIWQESWSILLLASPQCRMPASQKLTFAESTAASHFPVPSYLLNLSRSPAERHIENLKILREIGRIAYEQAIEESENHYTRITGLRQKIIQHIVGPDAFWFPQGNTGVPFQTAVDYFGNAWCLPFPLTVIVRYDISGTVVAITNLSDVEEFVRQNETRIVEKQRELRIALRSLDGMVVQWPYTHTEPVGNRFRWIGRKRYHACRTTDYHEARFSIQQHGSLEWKGTNLASGFHVSLHYSNNLVLDESIIGLSMDLELTPQLARFLLLNKATLESRMPRYLRALRDYRTHALNEVESKLGILSYGFLTKVYTSPMDSVSLARLLAENEPNIRVNDLAVGYEHAFRTMDERMRYVGQGPVEAWWFLLWDDFWRRNRSTIKSLEIHRLDFDPQYPTSIAYRPLPRSALEAFLRQRGLWSTSSSWYGNWWWLDSGFVNKIYFHLNWIVFAGTSKAIHVHIGDYSSFDLKEVDARSRIASSEVRREYLSSIKTDTSSGLKAGTNHSDSIMRTRRAYRWETLLGEESTEPFLSRGLNVLRDHRWHFWHEEKRNIEEHRISWRGRLSQWFGISPIGRLHWQTGGLSVDIQVAKDSSKAKDTSL</sequence>
<feature type="transmembrane region" description="Helical" evidence="2">
    <location>
        <begin position="514"/>
        <end position="536"/>
    </location>
</feature>
<keyword evidence="2" id="KW-1133">Transmembrane helix</keyword>
<keyword evidence="4" id="KW-1185">Reference proteome</keyword>
<organism evidence="3 4">
    <name type="scientific">Thanatephorus cucumeris (strain AG1-IB / isolate 7/3/14)</name>
    <name type="common">Lettuce bottom rot fungus</name>
    <name type="synonym">Rhizoctonia solani</name>
    <dbReference type="NCBI Taxonomy" id="1108050"/>
    <lineage>
        <taxon>Eukaryota</taxon>
        <taxon>Fungi</taxon>
        <taxon>Dikarya</taxon>
        <taxon>Basidiomycota</taxon>
        <taxon>Agaricomycotina</taxon>
        <taxon>Agaricomycetes</taxon>
        <taxon>Cantharellales</taxon>
        <taxon>Ceratobasidiaceae</taxon>
        <taxon>Rhizoctonia</taxon>
        <taxon>Rhizoctonia solani AG-1</taxon>
    </lineage>
</organism>
<dbReference type="OrthoDB" id="10261361at2759"/>
<feature type="transmembrane region" description="Helical" evidence="2">
    <location>
        <begin position="542"/>
        <end position="563"/>
    </location>
</feature>